<proteinExistence type="predicted"/>
<keyword evidence="3" id="KW-1185">Reference proteome</keyword>
<dbReference type="RefSeq" id="WP_208644041.1">
    <property type="nucleotide sequence ID" value="NZ_QGTL01000010.1"/>
</dbReference>
<sequence>MTADRSAFPSLPRPSPRSEAATSPGAWLTIGDRPVDVHYRDLDVVEHEIAEANEGRFHWEPLMFHLAGIPSYLLLAELSVNRVLRGRLPRPEYPHALRADLTLRYARDAYAAHGRLTELAGALATAGMYTAHAVLASRGEWITNEKRLLHRAGLRALDTIITDLDPSPDSLSRAVTWRVCPAGSVGPPRCG</sequence>
<evidence type="ECO:0000313" key="3">
    <source>
        <dbReference type="Proteomes" id="UP000246410"/>
    </source>
</evidence>
<protein>
    <submittedName>
        <fullName evidence="2">Uncharacterized protein</fullName>
    </submittedName>
</protein>
<accession>A0A317N9V8</accession>
<organism evidence="2 3">
    <name type="scientific">Nocardia neocaledoniensis</name>
    <dbReference type="NCBI Taxonomy" id="236511"/>
    <lineage>
        <taxon>Bacteria</taxon>
        <taxon>Bacillati</taxon>
        <taxon>Actinomycetota</taxon>
        <taxon>Actinomycetes</taxon>
        <taxon>Mycobacteriales</taxon>
        <taxon>Nocardiaceae</taxon>
        <taxon>Nocardia</taxon>
    </lineage>
</organism>
<evidence type="ECO:0000256" key="1">
    <source>
        <dbReference type="SAM" id="MobiDB-lite"/>
    </source>
</evidence>
<dbReference type="EMBL" id="QGTL01000010">
    <property type="protein sequence ID" value="PWV71703.1"/>
    <property type="molecule type" value="Genomic_DNA"/>
</dbReference>
<name>A0A317N9V8_9NOCA</name>
<feature type="region of interest" description="Disordered" evidence="1">
    <location>
        <begin position="1"/>
        <end position="25"/>
    </location>
</feature>
<comment type="caution">
    <text evidence="2">The sequence shown here is derived from an EMBL/GenBank/DDBJ whole genome shotgun (WGS) entry which is preliminary data.</text>
</comment>
<dbReference type="Proteomes" id="UP000246410">
    <property type="component" value="Unassembled WGS sequence"/>
</dbReference>
<evidence type="ECO:0000313" key="2">
    <source>
        <dbReference type="EMBL" id="PWV71703.1"/>
    </source>
</evidence>
<reference evidence="2 3" key="1">
    <citation type="submission" date="2018-05" db="EMBL/GenBank/DDBJ databases">
        <title>Genomic Encyclopedia of Type Strains, Phase IV (KMG-IV): sequencing the most valuable type-strain genomes for metagenomic binning, comparative biology and taxonomic classification.</title>
        <authorList>
            <person name="Goeker M."/>
        </authorList>
    </citation>
    <scope>NUCLEOTIDE SEQUENCE [LARGE SCALE GENOMIC DNA]</scope>
    <source>
        <strain evidence="2 3">DSM 44717</strain>
    </source>
</reference>
<gene>
    <name evidence="2" type="ORF">DFR69_110187</name>
</gene>
<dbReference type="AlphaFoldDB" id="A0A317N9V8"/>